<keyword evidence="2" id="KW-1185">Reference proteome</keyword>
<reference evidence="1 2" key="1">
    <citation type="submission" date="2022-03" db="EMBL/GenBank/DDBJ databases">
        <authorList>
            <person name="Nunn A."/>
            <person name="Chopra R."/>
            <person name="Nunn A."/>
            <person name="Contreras Garrido A."/>
        </authorList>
    </citation>
    <scope>NUCLEOTIDE SEQUENCE [LARGE SCALE GENOMIC DNA]</scope>
</reference>
<dbReference type="EMBL" id="OU466863">
    <property type="protein sequence ID" value="CAH2079732.1"/>
    <property type="molecule type" value="Genomic_DNA"/>
</dbReference>
<gene>
    <name evidence="1" type="ORF">TAV2_LOCUS24087</name>
</gene>
<dbReference type="AlphaFoldDB" id="A0AAU9TAY6"/>
<proteinExistence type="predicted"/>
<protein>
    <submittedName>
        <fullName evidence="1">Uncharacterized protein</fullName>
    </submittedName>
</protein>
<evidence type="ECO:0000313" key="2">
    <source>
        <dbReference type="Proteomes" id="UP000836841"/>
    </source>
</evidence>
<dbReference type="Proteomes" id="UP000836841">
    <property type="component" value="Chromosome 7"/>
</dbReference>
<sequence length="103" mass="11272">MEKDSPLIVLMSSCESEKTTTSMRFRSVAWRRALCRVTASARRGDPMCLRATEPRILLPRAGCSIVHSKPASPDSLFHAASVKMIAVVAGREDPIVEDYVVPG</sequence>
<evidence type="ECO:0000313" key="1">
    <source>
        <dbReference type="EMBL" id="CAH2079732.1"/>
    </source>
</evidence>
<organism evidence="1 2">
    <name type="scientific">Thlaspi arvense</name>
    <name type="common">Field penny-cress</name>
    <dbReference type="NCBI Taxonomy" id="13288"/>
    <lineage>
        <taxon>Eukaryota</taxon>
        <taxon>Viridiplantae</taxon>
        <taxon>Streptophyta</taxon>
        <taxon>Embryophyta</taxon>
        <taxon>Tracheophyta</taxon>
        <taxon>Spermatophyta</taxon>
        <taxon>Magnoliopsida</taxon>
        <taxon>eudicotyledons</taxon>
        <taxon>Gunneridae</taxon>
        <taxon>Pentapetalae</taxon>
        <taxon>rosids</taxon>
        <taxon>malvids</taxon>
        <taxon>Brassicales</taxon>
        <taxon>Brassicaceae</taxon>
        <taxon>Thlaspideae</taxon>
        <taxon>Thlaspi</taxon>
    </lineage>
</organism>
<name>A0AAU9TAY6_THLAR</name>
<accession>A0AAU9TAY6</accession>